<evidence type="ECO:0000259" key="2">
    <source>
        <dbReference type="Pfam" id="PF01494"/>
    </source>
</evidence>
<dbReference type="AlphaFoldDB" id="A0A1A8ZFX6"/>
<dbReference type="PANTHER" id="PTHR43476">
    <property type="entry name" value="3-(3-HYDROXY-PHENYL)PROPIONATE/3-HYDROXYCINNAMIC ACID HYDROXYLASE"/>
    <property type="match status" value="1"/>
</dbReference>
<dbReference type="RefSeq" id="WP_091661705.1">
    <property type="nucleotide sequence ID" value="NZ_LT594323.1"/>
</dbReference>
<dbReference type="STRING" id="261654.GA0070611_2129"/>
<dbReference type="PRINTS" id="PR00420">
    <property type="entry name" value="RNGMNOXGNASE"/>
</dbReference>
<reference evidence="4" key="1">
    <citation type="submission" date="2016-06" db="EMBL/GenBank/DDBJ databases">
        <authorList>
            <person name="Varghese N."/>
            <person name="Submissions Spin"/>
        </authorList>
    </citation>
    <scope>NUCLEOTIDE SEQUENCE [LARGE SCALE GENOMIC DNA]</scope>
    <source>
        <strain evidence="4">DSM 44815</strain>
    </source>
</reference>
<evidence type="ECO:0000313" key="4">
    <source>
        <dbReference type="Proteomes" id="UP000199385"/>
    </source>
</evidence>
<dbReference type="GO" id="GO:0016491">
    <property type="term" value="F:oxidoreductase activity"/>
    <property type="evidence" value="ECO:0007669"/>
    <property type="project" value="UniProtKB-KW"/>
</dbReference>
<name>A0A1A8ZFX6_9ACTN</name>
<dbReference type="EMBL" id="LT594323">
    <property type="protein sequence ID" value="SBT42911.1"/>
    <property type="molecule type" value="Genomic_DNA"/>
</dbReference>
<dbReference type="SUPFAM" id="SSF51905">
    <property type="entry name" value="FAD/NAD(P)-binding domain"/>
    <property type="match status" value="1"/>
</dbReference>
<sequence length="415" mass="44424">MEDVEVDICVVGAGPAGLTLALLLLRSGVRVAVVEKATGLDRQFRGEILQPGGQAVLDRLGVLAGARERGAVEHDGFQLVQRGRVLIDGDYRRLPGPFNCLLSIPQPHVLAVLLAACEGYDGFRWLPGHKVTALLDTDGRVAGVRCAGPGGERVVTARCVVGADGRYSKVRRLAGIDPGRHDVFDQDVVWCKLPAPADAPYRVQIFRADGNPVLTYRSVPEQLQLGWTLPHGGWREVTAGGIDAVRARIRAAAPPYADLVDAHLRSLRDLTLLDVFSARAPEWTRDGLLLVGDAAHTHSPIGAQGINLALQDAVAAHPVLVAAVRAGHADRALLERFTARRRREIAAIGRIQRVQSGAMLAAGRVAGAVRPRLAGVASRTPLYRAVLGRIAFGDRSLRIAEDLLTHDPAGRQPCA</sequence>
<dbReference type="Gene3D" id="3.50.50.60">
    <property type="entry name" value="FAD/NAD(P)-binding domain"/>
    <property type="match status" value="2"/>
</dbReference>
<gene>
    <name evidence="3" type="ORF">GA0070611_2129</name>
</gene>
<dbReference type="InterPro" id="IPR036188">
    <property type="entry name" value="FAD/NAD-bd_sf"/>
</dbReference>
<feature type="domain" description="FAD-binding" evidence="2">
    <location>
        <begin position="5"/>
        <end position="346"/>
    </location>
</feature>
<keyword evidence="4" id="KW-1185">Reference proteome</keyword>
<dbReference type="InterPro" id="IPR050631">
    <property type="entry name" value="PheA/TfdB_FAD_monoxygenase"/>
</dbReference>
<dbReference type="OrthoDB" id="103324at2"/>
<dbReference type="PATRIC" id="fig|261654.4.peg.2166"/>
<dbReference type="PANTHER" id="PTHR43476:SF5">
    <property type="entry name" value="FAD-DEPENDENT MONOOXYGENASE"/>
    <property type="match status" value="1"/>
</dbReference>
<dbReference type="GO" id="GO:0071949">
    <property type="term" value="F:FAD binding"/>
    <property type="evidence" value="ECO:0007669"/>
    <property type="project" value="InterPro"/>
</dbReference>
<evidence type="ECO:0000313" key="3">
    <source>
        <dbReference type="EMBL" id="SBT42911.1"/>
    </source>
</evidence>
<dbReference type="Pfam" id="PF01494">
    <property type="entry name" value="FAD_binding_3"/>
    <property type="match status" value="1"/>
</dbReference>
<accession>A0A1A8ZFX6</accession>
<evidence type="ECO:0000256" key="1">
    <source>
        <dbReference type="ARBA" id="ARBA00023002"/>
    </source>
</evidence>
<keyword evidence="1" id="KW-0560">Oxidoreductase</keyword>
<dbReference type="InterPro" id="IPR002938">
    <property type="entry name" value="FAD-bd"/>
</dbReference>
<proteinExistence type="predicted"/>
<dbReference type="Proteomes" id="UP000199385">
    <property type="component" value="Chromosome I"/>
</dbReference>
<protein>
    <submittedName>
        <fullName evidence="3">2-polyprenyl-6-methoxyphenol hydroxylase</fullName>
    </submittedName>
</protein>
<organism evidence="3 4">
    <name type="scientific">Micromonospora auratinigra</name>
    <dbReference type="NCBI Taxonomy" id="261654"/>
    <lineage>
        <taxon>Bacteria</taxon>
        <taxon>Bacillati</taxon>
        <taxon>Actinomycetota</taxon>
        <taxon>Actinomycetes</taxon>
        <taxon>Micromonosporales</taxon>
        <taxon>Micromonosporaceae</taxon>
        <taxon>Micromonospora</taxon>
    </lineage>
</organism>